<proteinExistence type="inferred from homology"/>
<dbReference type="PANTHER" id="PTHR48050">
    <property type="entry name" value="STEROL 3-BETA-GLUCOSYLTRANSFERASE"/>
    <property type="match status" value="1"/>
</dbReference>
<accession>A0ABU4KHK1</accession>
<evidence type="ECO:0000256" key="1">
    <source>
        <dbReference type="ARBA" id="ARBA00006962"/>
    </source>
</evidence>
<evidence type="ECO:0000259" key="5">
    <source>
        <dbReference type="Pfam" id="PF21036"/>
    </source>
</evidence>
<keyword evidence="2" id="KW-0328">Glycosyltransferase</keyword>
<name>A0ABU4KHK1_9ACTN</name>
<dbReference type="Pfam" id="PF21036">
    <property type="entry name" value="EryCIII-like_N"/>
    <property type="match status" value="1"/>
</dbReference>
<dbReference type="Gene3D" id="3.40.50.2000">
    <property type="entry name" value="Glycogen Phosphorylase B"/>
    <property type="match status" value="2"/>
</dbReference>
<feature type="domain" description="Erythromycin biosynthesis protein CIII-like C-terminal" evidence="4">
    <location>
        <begin position="261"/>
        <end position="403"/>
    </location>
</feature>
<comment type="caution">
    <text evidence="6">The sequence shown here is derived from an EMBL/GenBank/DDBJ whole genome shotgun (WGS) entry which is preliminary data.</text>
</comment>
<dbReference type="PANTHER" id="PTHR48050:SF13">
    <property type="entry name" value="STEROL 3-BETA-GLUCOSYLTRANSFERASE UGT80A2"/>
    <property type="match status" value="1"/>
</dbReference>
<dbReference type="EMBL" id="JAWJZF010000517">
    <property type="protein sequence ID" value="MDX2297275.1"/>
    <property type="molecule type" value="Genomic_DNA"/>
</dbReference>
<sequence length="407" mass="42837">MRVLFTVSTWPTQYAAMVPLGWALQAAGHEVRVLCAASQAAAVGRAGLVPVPVLGGMEEVLRLRLQYHAEAVDGIWRYPWLPPHPLTGERLDRLDAFDTGHFAREVAPELDASAARSFDAAVAYARDWRPHLVLHDPGSLEGLLAAEVLDVPSALCLWGPASPHDPEHMRIVPTDHSGSFARYGLGPFDLAMIERVVDPNPPSLKVPVESERLPVRYVPYNGAGPAPAWTARPPEGPRVCVTWSTALSTVSGPDSYLLPRIVAALDGLDCEVVLTATARDVAALGPVPSSVRVAENLPLAALLPGSAAVVHHGGSGSTLTALWAGVPQFVATFASEQHVTGERVAATGAALHVPGHLADEAAIRAGVERLIGDGFHRAAADRLRAEVAETPAPAALAAELEALATGV</sequence>
<protein>
    <submittedName>
        <fullName evidence="6">DUF1205 domain-containing protein</fullName>
    </submittedName>
</protein>
<keyword evidence="3" id="KW-0808">Transferase</keyword>
<evidence type="ECO:0000313" key="6">
    <source>
        <dbReference type="EMBL" id="MDX2297275.1"/>
    </source>
</evidence>
<reference evidence="6 7" key="1">
    <citation type="submission" date="2023-10" db="EMBL/GenBank/DDBJ databases">
        <authorList>
            <person name="Wang X.X."/>
        </authorList>
    </citation>
    <scope>NUCLEOTIDE SEQUENCE [LARGE SCALE GENOMIC DNA]</scope>
    <source>
        <strain evidence="6 7">NBRC 12816</strain>
    </source>
</reference>
<feature type="domain" description="Erythromycin biosynthesis protein CIII-like N-terminal" evidence="5">
    <location>
        <begin position="119"/>
        <end position="242"/>
    </location>
</feature>
<comment type="similarity">
    <text evidence="1">Belongs to the glycosyltransferase 28 family.</text>
</comment>
<dbReference type="InterPro" id="IPR050426">
    <property type="entry name" value="Glycosyltransferase_28"/>
</dbReference>
<dbReference type="Pfam" id="PF06722">
    <property type="entry name" value="EryCIII-like_C"/>
    <property type="match status" value="1"/>
</dbReference>
<dbReference type="SUPFAM" id="SSF53756">
    <property type="entry name" value="UDP-Glycosyltransferase/glycogen phosphorylase"/>
    <property type="match status" value="1"/>
</dbReference>
<keyword evidence="7" id="KW-1185">Reference proteome</keyword>
<evidence type="ECO:0000259" key="4">
    <source>
        <dbReference type="Pfam" id="PF06722"/>
    </source>
</evidence>
<evidence type="ECO:0000256" key="3">
    <source>
        <dbReference type="ARBA" id="ARBA00022679"/>
    </source>
</evidence>
<organism evidence="6 7">
    <name type="scientific">Streptomyces roseolus</name>
    <dbReference type="NCBI Taxonomy" id="67358"/>
    <lineage>
        <taxon>Bacteria</taxon>
        <taxon>Bacillati</taxon>
        <taxon>Actinomycetota</taxon>
        <taxon>Actinomycetes</taxon>
        <taxon>Kitasatosporales</taxon>
        <taxon>Streptomycetaceae</taxon>
        <taxon>Streptomyces</taxon>
    </lineage>
</organism>
<dbReference type="RefSeq" id="WP_319013408.1">
    <property type="nucleotide sequence ID" value="NZ_JAWJZF010000517.1"/>
</dbReference>
<dbReference type="InterPro" id="IPR048284">
    <property type="entry name" value="EryCIII-like_N"/>
</dbReference>
<dbReference type="CDD" id="cd03784">
    <property type="entry name" value="GT1_Gtf-like"/>
    <property type="match status" value="1"/>
</dbReference>
<evidence type="ECO:0000256" key="2">
    <source>
        <dbReference type="ARBA" id="ARBA00022676"/>
    </source>
</evidence>
<dbReference type="Proteomes" id="UP001278571">
    <property type="component" value="Unassembled WGS sequence"/>
</dbReference>
<gene>
    <name evidence="6" type="ORF">R2363_34490</name>
</gene>
<dbReference type="InterPro" id="IPR010610">
    <property type="entry name" value="EryCIII-like_C"/>
</dbReference>
<dbReference type="InterPro" id="IPR002213">
    <property type="entry name" value="UDP_glucos_trans"/>
</dbReference>
<evidence type="ECO:0000313" key="7">
    <source>
        <dbReference type="Proteomes" id="UP001278571"/>
    </source>
</evidence>